<sequence>MIQIANSDAERQEVLGLFLDIFDDIAPNAVPMTAHDDLYKPLVIQFRSDTTQQLLGAALSCRAQVAAGSALMAKSGAQLPSENDYAPVLDKHSELDLIGVRPEAREQGIGSQMLAFLETTLASRGVRVWFGNVTDDLEADRLRPFYRRHGFTVLDDGQPLPPLLGRRWVSPATAQPAYFFYKKL</sequence>
<reference evidence="2 3" key="1">
    <citation type="submission" date="2023-12" db="EMBL/GenBank/DDBJ databases">
        <title>Description of new species of Mycobacterium terrae complex isolated from sewage at the Sao Paulo Zoological Park Foundation in Brazil.</title>
        <authorList>
            <person name="Romagnoli C.L."/>
            <person name="Conceicao E.C."/>
            <person name="Machado E."/>
            <person name="Barreto L.B.P.F."/>
            <person name="Sharma A."/>
            <person name="Silva N.M."/>
            <person name="Marques L.E."/>
            <person name="Juliana M.A."/>
            <person name="Lourenco M.C.S."/>
            <person name="Digiampietri L.A."/>
            <person name="Suffys P.N."/>
            <person name="Viana-Niero C."/>
        </authorList>
    </citation>
    <scope>NUCLEOTIDE SEQUENCE [LARGE SCALE GENOMIC DNA]</scope>
    <source>
        <strain evidence="2 3">MYC098</strain>
    </source>
</reference>
<dbReference type="PROSITE" id="PS51186">
    <property type="entry name" value="GNAT"/>
    <property type="match status" value="1"/>
</dbReference>
<protein>
    <submittedName>
        <fullName evidence="2">GNAT family N-acetyltransferase</fullName>
    </submittedName>
</protein>
<dbReference type="InterPro" id="IPR016181">
    <property type="entry name" value="Acyl_CoA_acyltransferase"/>
</dbReference>
<proteinExistence type="predicted"/>
<evidence type="ECO:0000259" key="1">
    <source>
        <dbReference type="PROSITE" id="PS51186"/>
    </source>
</evidence>
<evidence type="ECO:0000313" key="2">
    <source>
        <dbReference type="EMBL" id="MEB3020385.1"/>
    </source>
</evidence>
<comment type="caution">
    <text evidence="2">The sequence shown here is derived from an EMBL/GenBank/DDBJ whole genome shotgun (WGS) entry which is preliminary data.</text>
</comment>
<dbReference type="Proteomes" id="UP001299596">
    <property type="component" value="Unassembled WGS sequence"/>
</dbReference>
<gene>
    <name evidence="2" type="ORF">K6T79_04930</name>
</gene>
<accession>A0ABU5XDI9</accession>
<dbReference type="Gene3D" id="3.40.630.30">
    <property type="match status" value="1"/>
</dbReference>
<dbReference type="Pfam" id="PF13508">
    <property type="entry name" value="Acetyltransf_7"/>
    <property type="match status" value="1"/>
</dbReference>
<dbReference type="RefSeq" id="WP_225405883.1">
    <property type="nucleotide sequence ID" value="NZ_JAYJJR010000002.1"/>
</dbReference>
<dbReference type="CDD" id="cd04301">
    <property type="entry name" value="NAT_SF"/>
    <property type="match status" value="1"/>
</dbReference>
<name>A0ABU5XDI9_9MYCO</name>
<evidence type="ECO:0000313" key="3">
    <source>
        <dbReference type="Proteomes" id="UP001299596"/>
    </source>
</evidence>
<dbReference type="InterPro" id="IPR000182">
    <property type="entry name" value="GNAT_dom"/>
</dbReference>
<dbReference type="EMBL" id="JAYJJR010000002">
    <property type="protein sequence ID" value="MEB3020385.1"/>
    <property type="molecule type" value="Genomic_DNA"/>
</dbReference>
<keyword evidence="3" id="KW-1185">Reference proteome</keyword>
<dbReference type="SUPFAM" id="SSF55729">
    <property type="entry name" value="Acyl-CoA N-acyltransferases (Nat)"/>
    <property type="match status" value="1"/>
</dbReference>
<organism evidence="2 3">
    <name type="scientific">[Mycobacterium] crassicus</name>
    <dbReference type="NCBI Taxonomy" id="2872309"/>
    <lineage>
        <taxon>Bacteria</taxon>
        <taxon>Bacillati</taxon>
        <taxon>Actinomycetota</taxon>
        <taxon>Actinomycetes</taxon>
        <taxon>Mycobacteriales</taxon>
        <taxon>Mycobacteriaceae</taxon>
        <taxon>Mycolicibacter</taxon>
    </lineage>
</organism>
<feature type="domain" description="N-acetyltransferase" evidence="1">
    <location>
        <begin position="27"/>
        <end position="184"/>
    </location>
</feature>